<reference evidence="6" key="1">
    <citation type="submission" date="2020-09" db="EMBL/GenBank/DDBJ databases">
        <title>Brevundimonas sp. LVF2 isolated from a puddle in Goettingen, Germany.</title>
        <authorList>
            <person name="Friedrich I."/>
            <person name="Klassen A."/>
            <person name="Hannes N."/>
            <person name="Schneider D."/>
            <person name="Hertel R."/>
            <person name="Daniel R."/>
        </authorList>
    </citation>
    <scope>NUCLEOTIDE SEQUENCE</scope>
    <source>
        <strain evidence="6">LVF2</strain>
    </source>
</reference>
<proteinExistence type="inferred from homology"/>
<evidence type="ECO:0000256" key="4">
    <source>
        <dbReference type="SAM" id="Phobius"/>
    </source>
</evidence>
<evidence type="ECO:0000256" key="2">
    <source>
        <dbReference type="ARBA" id="ARBA00023002"/>
    </source>
</evidence>
<dbReference type="InterPro" id="IPR057326">
    <property type="entry name" value="KR_dom"/>
</dbReference>
<name>A0A975GUK7_9CAUL</name>
<dbReference type="PRINTS" id="PR00081">
    <property type="entry name" value="GDHRDH"/>
</dbReference>
<feature type="domain" description="Ketoreductase" evidence="5">
    <location>
        <begin position="11"/>
        <end position="195"/>
    </location>
</feature>
<keyword evidence="4" id="KW-0472">Membrane</keyword>
<comment type="similarity">
    <text evidence="1 3">Belongs to the short-chain dehydrogenases/reductases (SDR) family.</text>
</comment>
<dbReference type="Pfam" id="PF00106">
    <property type="entry name" value="adh_short"/>
    <property type="match status" value="1"/>
</dbReference>
<dbReference type="AlphaFoldDB" id="A0A975GUK7"/>
<dbReference type="SUPFAM" id="SSF51735">
    <property type="entry name" value="NAD(P)-binding Rossmann-fold domains"/>
    <property type="match status" value="1"/>
</dbReference>
<dbReference type="InterPro" id="IPR036291">
    <property type="entry name" value="NAD(P)-bd_dom_sf"/>
</dbReference>
<organism evidence="6 7">
    <name type="scientific">Brevundimonas goettingensis</name>
    <dbReference type="NCBI Taxonomy" id="2774190"/>
    <lineage>
        <taxon>Bacteria</taxon>
        <taxon>Pseudomonadati</taxon>
        <taxon>Pseudomonadota</taxon>
        <taxon>Alphaproteobacteria</taxon>
        <taxon>Caulobacterales</taxon>
        <taxon>Caulobacteraceae</taxon>
        <taxon>Brevundimonas</taxon>
    </lineage>
</organism>
<keyword evidence="7" id="KW-1185">Reference proteome</keyword>
<accession>A0A975GUK7</accession>
<evidence type="ECO:0000256" key="1">
    <source>
        <dbReference type="ARBA" id="ARBA00006484"/>
    </source>
</evidence>
<evidence type="ECO:0000256" key="3">
    <source>
        <dbReference type="RuleBase" id="RU000363"/>
    </source>
</evidence>
<gene>
    <name evidence="6" type="ORF">IFJ75_13385</name>
</gene>
<keyword evidence="2" id="KW-0560">Oxidoreductase</keyword>
<dbReference type="Proteomes" id="UP000663918">
    <property type="component" value="Chromosome"/>
</dbReference>
<dbReference type="SMART" id="SM00822">
    <property type="entry name" value="PKS_KR"/>
    <property type="match status" value="1"/>
</dbReference>
<dbReference type="Gene3D" id="3.40.50.720">
    <property type="entry name" value="NAD(P)-binding Rossmann-like Domain"/>
    <property type="match status" value="1"/>
</dbReference>
<dbReference type="GO" id="GO:0016020">
    <property type="term" value="C:membrane"/>
    <property type="evidence" value="ECO:0007669"/>
    <property type="project" value="TreeGrafter"/>
</dbReference>
<dbReference type="PROSITE" id="PS00061">
    <property type="entry name" value="ADH_SHORT"/>
    <property type="match status" value="1"/>
</dbReference>
<dbReference type="NCBIfam" id="NF005495">
    <property type="entry name" value="PRK07109.1"/>
    <property type="match status" value="1"/>
</dbReference>
<feature type="transmembrane region" description="Helical" evidence="4">
    <location>
        <begin position="306"/>
        <end position="325"/>
    </location>
</feature>
<dbReference type="GO" id="GO:0016491">
    <property type="term" value="F:oxidoreductase activity"/>
    <property type="evidence" value="ECO:0007669"/>
    <property type="project" value="UniProtKB-KW"/>
</dbReference>
<dbReference type="InterPro" id="IPR002347">
    <property type="entry name" value="SDR_fam"/>
</dbReference>
<keyword evidence="4" id="KW-1133">Transmembrane helix</keyword>
<keyword evidence="4" id="KW-0812">Transmembrane</keyword>
<dbReference type="PANTHER" id="PTHR44196">
    <property type="entry name" value="DEHYDROGENASE/REDUCTASE SDR FAMILY MEMBER 7B"/>
    <property type="match status" value="1"/>
</dbReference>
<evidence type="ECO:0000259" key="5">
    <source>
        <dbReference type="SMART" id="SM00822"/>
    </source>
</evidence>
<dbReference type="PRINTS" id="PR00080">
    <property type="entry name" value="SDRFAMILY"/>
</dbReference>
<dbReference type="RefSeq" id="WP_207868688.1">
    <property type="nucleotide sequence ID" value="NZ_CP062222.1"/>
</dbReference>
<evidence type="ECO:0000313" key="6">
    <source>
        <dbReference type="EMBL" id="QTC90266.1"/>
    </source>
</evidence>
<evidence type="ECO:0000313" key="7">
    <source>
        <dbReference type="Proteomes" id="UP000663918"/>
    </source>
</evidence>
<dbReference type="InterPro" id="IPR020904">
    <property type="entry name" value="Sc_DH/Rdtase_CS"/>
</dbReference>
<dbReference type="EMBL" id="CP062222">
    <property type="protein sequence ID" value="QTC90266.1"/>
    <property type="molecule type" value="Genomic_DNA"/>
</dbReference>
<dbReference type="KEGG" id="bgoe:IFJ75_13385"/>
<sequence>MPRSLKPLSQQTIVITGASSGIGLEIARRAARAGAKVFLISRNADGLASICDSLRGAGYAADFAAADVGDEAALRAAANQCVARYGRIDSWINSAGVAIYVPLLETPPMEHERLFRTNYWGVVNAARLAVPLLRQGGAFVTVGSVASDLGAPVLGAYAASKHAVKGYIDSLRIELLAAGDPVSVTLIKPSGVGTPLAEHAANHLGVAARVPPPAYGPGVVARAVLHAVQRPRREITVGGVGFLQILAAAHSPGLADRISSLVPALLRDRKRRPSLTNNLGAPGPGGETLSRFEPSRPFSLFTGASLHPGMVFAVAGAILASALALRKTMASQ</sequence>
<protein>
    <submittedName>
        <fullName evidence="6">SDR family NAD(P)-dependent oxidoreductase</fullName>
    </submittedName>
</protein>
<dbReference type="PANTHER" id="PTHR44196:SF1">
    <property type="entry name" value="DEHYDROGENASE_REDUCTASE SDR FAMILY MEMBER 7B"/>
    <property type="match status" value="1"/>
</dbReference>